<comment type="caution">
    <text evidence="4">The sequence shown here is derived from an EMBL/GenBank/DDBJ whole genome shotgun (WGS) entry which is preliminary data.</text>
</comment>
<dbReference type="EMBL" id="QZCE01000002">
    <property type="protein sequence ID" value="NEZ66205.1"/>
    <property type="molecule type" value="Genomic_DNA"/>
</dbReference>
<evidence type="ECO:0000313" key="4">
    <source>
        <dbReference type="EMBL" id="NEZ66205.1"/>
    </source>
</evidence>
<evidence type="ECO:0000313" key="5">
    <source>
        <dbReference type="Proteomes" id="UP000473574"/>
    </source>
</evidence>
<organism evidence="4 5">
    <name type="scientific">Adonisia turfae CCMR0082</name>
    <dbReference type="NCBI Taxonomy" id="2304604"/>
    <lineage>
        <taxon>Bacteria</taxon>
        <taxon>Bacillati</taxon>
        <taxon>Cyanobacteriota</taxon>
        <taxon>Adonisia</taxon>
        <taxon>Adonisia turfae</taxon>
    </lineage>
</organism>
<reference evidence="4 5" key="1">
    <citation type="journal article" date="2020" name="Microb. Ecol.">
        <title>Ecogenomics of the Marine Benthic Filamentous Cyanobacterium Adonisia.</title>
        <authorList>
            <person name="Walter J.M."/>
            <person name="Coutinho F.H."/>
            <person name="Leomil L."/>
            <person name="Hargreaves P.I."/>
            <person name="Campeao M.E."/>
            <person name="Vieira V.V."/>
            <person name="Silva B.S."/>
            <person name="Fistarol G.O."/>
            <person name="Salomon P.S."/>
            <person name="Sawabe T."/>
            <person name="Mino S."/>
            <person name="Hosokawa M."/>
            <person name="Miyashita H."/>
            <person name="Maruyama F."/>
            <person name="van Verk M.C."/>
            <person name="Dutilh B.E."/>
            <person name="Thompson C.C."/>
            <person name="Thompson F.L."/>
        </authorList>
    </citation>
    <scope>NUCLEOTIDE SEQUENCE [LARGE SCALE GENOMIC DNA]</scope>
    <source>
        <strain evidence="4 5">CCMR0082</strain>
    </source>
</reference>
<feature type="domain" description="Tail sheath protein subtilisin-like" evidence="2">
    <location>
        <begin position="46"/>
        <end position="207"/>
    </location>
</feature>
<dbReference type="RefSeq" id="WP_163671769.1">
    <property type="nucleotide sequence ID" value="NZ_QZCE01000002.1"/>
</dbReference>
<dbReference type="AlphaFoldDB" id="A0A6M0SCI4"/>
<dbReference type="Pfam" id="PF17482">
    <property type="entry name" value="Phage_sheath_1C"/>
    <property type="match status" value="1"/>
</dbReference>
<dbReference type="PANTHER" id="PTHR35861:SF1">
    <property type="entry name" value="PHAGE TAIL SHEATH PROTEIN"/>
    <property type="match status" value="1"/>
</dbReference>
<dbReference type="Pfam" id="PF04984">
    <property type="entry name" value="Phage_sheath_1"/>
    <property type="match status" value="1"/>
</dbReference>
<evidence type="ECO:0000259" key="2">
    <source>
        <dbReference type="Pfam" id="PF04984"/>
    </source>
</evidence>
<dbReference type="PANTHER" id="PTHR35861">
    <property type="match status" value="1"/>
</dbReference>
<protein>
    <submittedName>
        <fullName evidence="4">Phage tail sheath family protein</fullName>
    </submittedName>
</protein>
<feature type="domain" description="Tail sheath protein C-terminal" evidence="3">
    <location>
        <begin position="216"/>
        <end position="317"/>
    </location>
</feature>
<dbReference type="InterPro" id="IPR052042">
    <property type="entry name" value="Tail_sheath_structural"/>
</dbReference>
<comment type="similarity">
    <text evidence="1">Belongs to the myoviridae tail sheath protein family.</text>
</comment>
<proteinExistence type="inferred from homology"/>
<accession>A0A6M0SCI4</accession>
<evidence type="ECO:0000259" key="3">
    <source>
        <dbReference type="Pfam" id="PF17482"/>
    </source>
</evidence>
<dbReference type="Gene3D" id="3.40.50.11780">
    <property type="match status" value="1"/>
</dbReference>
<dbReference type="Proteomes" id="UP000473574">
    <property type="component" value="Unassembled WGS sequence"/>
</dbReference>
<dbReference type="InterPro" id="IPR035089">
    <property type="entry name" value="Phage_sheath_subtilisin"/>
</dbReference>
<gene>
    <name evidence="4" type="ORF">D0962_26155</name>
</gene>
<evidence type="ECO:0000256" key="1">
    <source>
        <dbReference type="ARBA" id="ARBA00008005"/>
    </source>
</evidence>
<sequence length="327" mass="35195">GGGAIAGSGQTAGAAGDNGALPGSTELIGDPTAKTGIHALEDVDLFNLLCIPRSAIVDGTGSLTAEQAGAVMTMAESYCRRRRALFLMDTPNNLSTPQAIKAWLGANNNLRSDHVALYFPQVKMPDPLNNFKLRTVGASGTIAGLYARIDSERGVWKAPAGTDATLSNVFGLDASLTDAENGTLNPLAINCLRTFPIYGTICWGARTLEGADAIGSEYKYVPVRRLALFIEETLFRSLKWVVFEPNDEPLWAQIRLNVGAFMNNLFRQGAFQGQTPRQAYLVKCDKETTTQNDINQGIVNILVGFAPLKPAEFVFIKLQQLAGQIQT</sequence>
<dbReference type="InterPro" id="IPR020287">
    <property type="entry name" value="Tail_sheath_C"/>
</dbReference>
<feature type="non-terminal residue" evidence="4">
    <location>
        <position position="1"/>
    </location>
</feature>
<name>A0A6M0SCI4_9CYAN</name>